<feature type="region of interest" description="Disordered" evidence="1">
    <location>
        <begin position="379"/>
        <end position="490"/>
    </location>
</feature>
<feature type="compositionally biased region" description="Basic and acidic residues" evidence="1">
    <location>
        <begin position="149"/>
        <end position="159"/>
    </location>
</feature>
<protein>
    <submittedName>
        <fullName evidence="2">Uncharacterized protein</fullName>
    </submittedName>
</protein>
<dbReference type="AlphaFoldDB" id="A0AA91PVK2"/>
<dbReference type="KEGG" id="clus:A9F13_23g00209"/>
<name>A0AA91PVK2_CLALS</name>
<feature type="compositionally biased region" description="Basic and acidic residues" evidence="1">
    <location>
        <begin position="387"/>
        <end position="460"/>
    </location>
</feature>
<dbReference type="EMBL" id="LYUB02000023">
    <property type="protein sequence ID" value="OVF05415.1"/>
    <property type="molecule type" value="Genomic_DNA"/>
</dbReference>
<sequence>MVEELKRHTSNFFPSVEEGFASIETAAPLTPHLDQGMSLFSPFDVTFGEPLRDAETRAARLKMGPRQSPLASKLESTAASSETLETNALVSHLGSKPRPQNTVSSMQRKAFPAGLAQLRDPFDPFDNAQFVQGNTRQNGFDQKAPGAHDPSHPPRETFPKRENLLDLKGLELNRLKGPFEPIGTLDSDLAFQQKRLLDTEIPFEIKSNGLFKALNGPSRKKSFETEPFGQQFESSLDTNPFKPEVFPLRSSTLADPLSSGPKTDAARNDELEINLDRQLERQLEEQLDEQFDKPAEGQFEHKKANESTLSNHSAQPSFSSSFSAVSASTPFSASILSPHSFSSNMFQSPVPGPLVERVDLSQQLDHLHLAFEALDGSPLRSIWSTPRSEKTDKAIDTPRKNIYSERVHKPIFVPEREDKARERKGEKGKERERERARERESETAESNSKKGDARKGDKQPKRNKRTSSVISTTTTTRMATPSVSSTCSPRSVFCTSFVSSTPSTYCIPSTTSSAASSTATLSASSAEAPSSATSSSSSFSSSWSSFSSSSTSTSTLTPTPSSKVFSAGKASAKAVATEHPIVVNFSGCRPAISDVPLHSDCSRVVLARLQTKDRPENYCSTFYRRNRHGYMFIRETSNALKVNSNGPKSWVTLRVRMGREAHKVKVDVRRLPVWKPINLNPPAGRSRKKARQ</sequence>
<comment type="caution">
    <text evidence="2">The sequence shown here is derived from an EMBL/GenBank/DDBJ whole genome shotgun (WGS) entry which is preliminary data.</text>
</comment>
<dbReference type="Proteomes" id="UP000195602">
    <property type="component" value="Unassembled WGS sequence"/>
</dbReference>
<proteinExistence type="predicted"/>
<feature type="region of interest" description="Disordered" evidence="1">
    <location>
        <begin position="136"/>
        <end position="159"/>
    </location>
</feature>
<accession>A0AA91PVK2</accession>
<feature type="compositionally biased region" description="Low complexity" evidence="1">
    <location>
        <begin position="466"/>
        <end position="484"/>
    </location>
</feature>
<organism evidence="2 3">
    <name type="scientific">Clavispora lusitaniae</name>
    <name type="common">Candida lusitaniae</name>
    <dbReference type="NCBI Taxonomy" id="36911"/>
    <lineage>
        <taxon>Eukaryota</taxon>
        <taxon>Fungi</taxon>
        <taxon>Dikarya</taxon>
        <taxon>Ascomycota</taxon>
        <taxon>Saccharomycotina</taxon>
        <taxon>Pichiomycetes</taxon>
        <taxon>Metschnikowiaceae</taxon>
        <taxon>Clavispora</taxon>
    </lineage>
</organism>
<evidence type="ECO:0000313" key="3">
    <source>
        <dbReference type="Proteomes" id="UP000195602"/>
    </source>
</evidence>
<reference evidence="2 3" key="1">
    <citation type="submission" date="2017-04" db="EMBL/GenBank/DDBJ databases">
        <title>Draft genome of the yeast Clavispora lusitaniae type strain CBS 6936.</title>
        <authorList>
            <person name="Durrens P."/>
            <person name="Klopp C."/>
            <person name="Biteau N."/>
            <person name="Fitton-Ouhabi V."/>
            <person name="Dementhon K."/>
            <person name="Accoceberry I."/>
            <person name="Sherman D.J."/>
            <person name="Noel T."/>
        </authorList>
    </citation>
    <scope>NUCLEOTIDE SEQUENCE [LARGE SCALE GENOMIC DNA]</scope>
    <source>
        <strain evidence="2 3">CBS 6936</strain>
    </source>
</reference>
<evidence type="ECO:0000313" key="2">
    <source>
        <dbReference type="EMBL" id="OVF05415.1"/>
    </source>
</evidence>
<evidence type="ECO:0000256" key="1">
    <source>
        <dbReference type="SAM" id="MobiDB-lite"/>
    </source>
</evidence>
<gene>
    <name evidence="2" type="ORF">A9F13_23g00209</name>
</gene>
<feature type="region of interest" description="Disordered" evidence="1">
    <location>
        <begin position="219"/>
        <end position="244"/>
    </location>
</feature>